<accession>A0ACB7YFC8</accession>
<evidence type="ECO:0000313" key="1">
    <source>
        <dbReference type="EMBL" id="KAH7851824.1"/>
    </source>
</evidence>
<dbReference type="Proteomes" id="UP000828048">
    <property type="component" value="Chromosome 8"/>
</dbReference>
<protein>
    <submittedName>
        <fullName evidence="1">Uncharacterized protein</fullName>
    </submittedName>
</protein>
<gene>
    <name evidence="1" type="ORF">Vadar_016908</name>
</gene>
<sequence>MMLGEEGIPTRANRNRVTLENQMSSRSSSSGNSLDVEELLQIGTRCRELRKEKDMLRDSQPQSFELIRRLEQHVHTLSEARTEDEKRIQKLERELNNSSQEIDYLQDQLNARNEEIYCLSQHVYSLELKIADTGNLEETVCRLSEELNWSNSERLFLMQELESKEVELENSASCIEKLEESGSPVALEYQCEIESMKLDMMALEQRFFELKKFQEEDAREKARMNELIQDLEIQIRNEQENIESLDKENKELRFKFETSQRNAEVFCQKIEEEFKEWLESKDGPPLSNQCLSRDLKENISTCGNILGPLLSRLPVVGATDADLKGKMDKMSSQIREYELVVKQLKEELRAEKSKARDEAEDLAQEMAELRELLNWRLRLKESGQKVSVLSSLSMKCSKLAGLKQWHFSIDEMYLEAPIHVLHIFKFVKRHF</sequence>
<evidence type="ECO:0000313" key="2">
    <source>
        <dbReference type="Proteomes" id="UP000828048"/>
    </source>
</evidence>
<name>A0ACB7YFC8_9ERIC</name>
<comment type="caution">
    <text evidence="1">The sequence shown here is derived from an EMBL/GenBank/DDBJ whole genome shotgun (WGS) entry which is preliminary data.</text>
</comment>
<reference evidence="1 2" key="1">
    <citation type="journal article" date="2021" name="Hortic Res">
        <title>High-quality reference genome and annotation aids understanding of berry development for evergreen blueberry (Vaccinium darrowii).</title>
        <authorList>
            <person name="Yu J."/>
            <person name="Hulse-Kemp A.M."/>
            <person name="Babiker E."/>
            <person name="Staton M."/>
        </authorList>
    </citation>
    <scope>NUCLEOTIDE SEQUENCE [LARGE SCALE GENOMIC DNA]</scope>
    <source>
        <strain evidence="2">cv. NJ 8807/NJ 8810</strain>
        <tissue evidence="1">Young leaf</tissue>
    </source>
</reference>
<proteinExistence type="predicted"/>
<dbReference type="EMBL" id="CM037158">
    <property type="protein sequence ID" value="KAH7851824.1"/>
    <property type="molecule type" value="Genomic_DNA"/>
</dbReference>
<keyword evidence="2" id="KW-1185">Reference proteome</keyword>
<organism evidence="1 2">
    <name type="scientific">Vaccinium darrowii</name>
    <dbReference type="NCBI Taxonomy" id="229202"/>
    <lineage>
        <taxon>Eukaryota</taxon>
        <taxon>Viridiplantae</taxon>
        <taxon>Streptophyta</taxon>
        <taxon>Embryophyta</taxon>
        <taxon>Tracheophyta</taxon>
        <taxon>Spermatophyta</taxon>
        <taxon>Magnoliopsida</taxon>
        <taxon>eudicotyledons</taxon>
        <taxon>Gunneridae</taxon>
        <taxon>Pentapetalae</taxon>
        <taxon>asterids</taxon>
        <taxon>Ericales</taxon>
        <taxon>Ericaceae</taxon>
        <taxon>Vaccinioideae</taxon>
        <taxon>Vaccinieae</taxon>
        <taxon>Vaccinium</taxon>
    </lineage>
</organism>